<dbReference type="OrthoDB" id="5526340at2"/>
<dbReference type="PATRIC" id="fig|570156.3.peg.3772"/>
<proteinExistence type="inferred from homology"/>
<dbReference type="InterPro" id="IPR036388">
    <property type="entry name" value="WH-like_DNA-bd_sf"/>
</dbReference>
<dbReference type="FunFam" id="1.10.10.10:FF:000001">
    <property type="entry name" value="LysR family transcriptional regulator"/>
    <property type="match status" value="1"/>
</dbReference>
<dbReference type="InterPro" id="IPR036390">
    <property type="entry name" value="WH_DNA-bd_sf"/>
</dbReference>
<dbReference type="Gene3D" id="3.40.190.10">
    <property type="entry name" value="Periplasmic binding protein-like II"/>
    <property type="match status" value="2"/>
</dbReference>
<protein>
    <submittedName>
        <fullName evidence="6">LysR family transcriptional regulator</fullName>
    </submittedName>
</protein>
<dbReference type="Pfam" id="PF00126">
    <property type="entry name" value="HTH_1"/>
    <property type="match status" value="1"/>
</dbReference>
<dbReference type="PRINTS" id="PR00039">
    <property type="entry name" value="HTHLYSR"/>
</dbReference>
<evidence type="ECO:0000259" key="5">
    <source>
        <dbReference type="PROSITE" id="PS50931"/>
    </source>
</evidence>
<dbReference type="STRING" id="570156.AOG27_13340"/>
<evidence type="ECO:0000256" key="1">
    <source>
        <dbReference type="ARBA" id="ARBA00009437"/>
    </source>
</evidence>
<name>A0A0P7E6S5_9GAMM</name>
<dbReference type="PROSITE" id="PS50931">
    <property type="entry name" value="HTH_LYSR"/>
    <property type="match status" value="1"/>
</dbReference>
<feature type="domain" description="HTH lysR-type" evidence="5">
    <location>
        <begin position="5"/>
        <end position="62"/>
    </location>
</feature>
<dbReference type="Pfam" id="PF03466">
    <property type="entry name" value="LysR_substrate"/>
    <property type="match status" value="1"/>
</dbReference>
<dbReference type="GO" id="GO:0006351">
    <property type="term" value="P:DNA-templated transcription"/>
    <property type="evidence" value="ECO:0007669"/>
    <property type="project" value="TreeGrafter"/>
</dbReference>
<dbReference type="Proteomes" id="UP000050378">
    <property type="component" value="Unassembled WGS sequence"/>
</dbReference>
<dbReference type="RefSeq" id="WP_054553509.1">
    <property type="nucleotide sequence ID" value="NZ_LJTC01000008.1"/>
</dbReference>
<comment type="similarity">
    <text evidence="1">Belongs to the LysR transcriptional regulatory family.</text>
</comment>
<dbReference type="PANTHER" id="PTHR30537">
    <property type="entry name" value="HTH-TYPE TRANSCRIPTIONAL REGULATOR"/>
    <property type="match status" value="1"/>
</dbReference>
<dbReference type="Gene3D" id="1.10.10.10">
    <property type="entry name" value="Winged helix-like DNA-binding domain superfamily/Winged helix DNA-binding domain"/>
    <property type="match status" value="1"/>
</dbReference>
<evidence type="ECO:0000256" key="3">
    <source>
        <dbReference type="ARBA" id="ARBA00023125"/>
    </source>
</evidence>
<evidence type="ECO:0000313" key="7">
    <source>
        <dbReference type="Proteomes" id="UP000050378"/>
    </source>
</evidence>
<accession>A0A0P7E6S5</accession>
<comment type="caution">
    <text evidence="6">The sequence shown here is derived from an EMBL/GenBank/DDBJ whole genome shotgun (WGS) entry which is preliminary data.</text>
</comment>
<dbReference type="PANTHER" id="PTHR30537:SF26">
    <property type="entry name" value="GLYCINE CLEAVAGE SYSTEM TRANSCRIPTIONAL ACTIVATOR"/>
    <property type="match status" value="1"/>
</dbReference>
<sequence length="299" mass="34110">MKHNIPLKSLYSFIAVAETGSMVKAADSIHVSHSAISQAIKSLEQQLEVKLFDRVGRQVYLNDAGKLYYQRVSPAVQAIISASEEVKNKDKDHHSISLNMVNSLALHWWIPRVDKLQNCYAELDIRLSNFVGDVDLERRNIDMAIFQGDPQNWQKYHCEKLADDELVLVCSPSLLKPETTNNINELLNRFPAIQVLNARRNNNWQIWAEHNHIASPKAQKNRSFETTAQALQAVTRELGLLVTHKQFVLEKLEYGELVQLGSAVIHPQQSFFYACKADKLKHTSIQQLIAWLKNEFLAS</sequence>
<organism evidence="6 7">
    <name type="scientific">Pseudoalteromonas lipolytica</name>
    <dbReference type="NCBI Taxonomy" id="570156"/>
    <lineage>
        <taxon>Bacteria</taxon>
        <taxon>Pseudomonadati</taxon>
        <taxon>Pseudomonadota</taxon>
        <taxon>Gammaproteobacteria</taxon>
        <taxon>Alteromonadales</taxon>
        <taxon>Pseudoalteromonadaceae</taxon>
        <taxon>Pseudoalteromonas</taxon>
    </lineage>
</organism>
<evidence type="ECO:0000256" key="2">
    <source>
        <dbReference type="ARBA" id="ARBA00023015"/>
    </source>
</evidence>
<keyword evidence="2" id="KW-0805">Transcription regulation</keyword>
<dbReference type="EMBL" id="LJTC01000008">
    <property type="protein sequence ID" value="KPM83054.1"/>
    <property type="molecule type" value="Genomic_DNA"/>
</dbReference>
<gene>
    <name evidence="6" type="ORF">AOG27_13340</name>
</gene>
<dbReference type="SUPFAM" id="SSF46785">
    <property type="entry name" value="Winged helix' DNA-binding domain"/>
    <property type="match status" value="1"/>
</dbReference>
<dbReference type="InterPro" id="IPR058163">
    <property type="entry name" value="LysR-type_TF_proteobact-type"/>
</dbReference>
<dbReference type="InterPro" id="IPR000847">
    <property type="entry name" value="LysR_HTH_N"/>
</dbReference>
<keyword evidence="4" id="KW-0804">Transcription</keyword>
<dbReference type="AlphaFoldDB" id="A0A0P7E6S5"/>
<evidence type="ECO:0000256" key="4">
    <source>
        <dbReference type="ARBA" id="ARBA00023163"/>
    </source>
</evidence>
<dbReference type="SUPFAM" id="SSF53850">
    <property type="entry name" value="Periplasmic binding protein-like II"/>
    <property type="match status" value="1"/>
</dbReference>
<dbReference type="GO" id="GO:0003700">
    <property type="term" value="F:DNA-binding transcription factor activity"/>
    <property type="evidence" value="ECO:0007669"/>
    <property type="project" value="InterPro"/>
</dbReference>
<reference evidence="6 7" key="1">
    <citation type="submission" date="2015-09" db="EMBL/GenBank/DDBJ databases">
        <title>Draft Genome Sequence of Pseudoalteromonas lipolytica UCD-48B.</title>
        <authorList>
            <person name="Krusor M."/>
            <person name="Coil D.A."/>
            <person name="Lang J.M."/>
            <person name="Eisen J.A."/>
            <person name="Alexiev A."/>
        </authorList>
    </citation>
    <scope>NUCLEOTIDE SEQUENCE [LARGE SCALE GENOMIC DNA]</scope>
    <source>
        <strain evidence="6 7">UCD-48B</strain>
    </source>
</reference>
<keyword evidence="3" id="KW-0238">DNA-binding</keyword>
<evidence type="ECO:0000313" key="6">
    <source>
        <dbReference type="EMBL" id="KPM83054.1"/>
    </source>
</evidence>
<dbReference type="GO" id="GO:0043565">
    <property type="term" value="F:sequence-specific DNA binding"/>
    <property type="evidence" value="ECO:0007669"/>
    <property type="project" value="TreeGrafter"/>
</dbReference>
<dbReference type="InterPro" id="IPR005119">
    <property type="entry name" value="LysR_subst-bd"/>
</dbReference>